<accession>A0A8H6VPH4</accession>
<comment type="caution">
    <text evidence="1">The sequence shown here is derived from an EMBL/GenBank/DDBJ whole genome shotgun (WGS) entry which is preliminary data.</text>
</comment>
<dbReference type="EMBL" id="JABCIY010000063">
    <property type="protein sequence ID" value="KAF7194180.1"/>
    <property type="molecule type" value="Genomic_DNA"/>
</dbReference>
<reference evidence="1" key="1">
    <citation type="submission" date="2020-04" db="EMBL/GenBank/DDBJ databases">
        <title>Draft genome resource of the tomato pathogen Pseudocercospora fuligena.</title>
        <authorList>
            <person name="Zaccaron A."/>
        </authorList>
    </citation>
    <scope>NUCLEOTIDE SEQUENCE</scope>
    <source>
        <strain evidence="1">PF001</strain>
    </source>
</reference>
<sequence>MFVQGPKVGVSASFRLVRSAQQNPEIHAQCLSMEGTARLTVHRANQRIASAAKTAFMLYRFVTPRELGWLCLRAPAGRGSGVDALRHRLKLRMCQGIILCRSVWDADAGSPLSSAIVPPLSI</sequence>
<dbReference type="AlphaFoldDB" id="A0A8H6VPH4"/>
<keyword evidence="2" id="KW-1185">Reference proteome</keyword>
<name>A0A8H6VPH4_9PEZI</name>
<gene>
    <name evidence="1" type="ORF">HII31_04417</name>
</gene>
<dbReference type="Proteomes" id="UP000660729">
    <property type="component" value="Unassembled WGS sequence"/>
</dbReference>
<organism evidence="1 2">
    <name type="scientific">Pseudocercospora fuligena</name>
    <dbReference type="NCBI Taxonomy" id="685502"/>
    <lineage>
        <taxon>Eukaryota</taxon>
        <taxon>Fungi</taxon>
        <taxon>Dikarya</taxon>
        <taxon>Ascomycota</taxon>
        <taxon>Pezizomycotina</taxon>
        <taxon>Dothideomycetes</taxon>
        <taxon>Dothideomycetidae</taxon>
        <taxon>Mycosphaerellales</taxon>
        <taxon>Mycosphaerellaceae</taxon>
        <taxon>Pseudocercospora</taxon>
    </lineage>
</organism>
<dbReference type="OrthoDB" id="10521405at2759"/>
<proteinExistence type="predicted"/>
<protein>
    <submittedName>
        <fullName evidence="1">Uncharacterized protein</fullName>
    </submittedName>
</protein>
<evidence type="ECO:0000313" key="1">
    <source>
        <dbReference type="EMBL" id="KAF7194180.1"/>
    </source>
</evidence>
<evidence type="ECO:0000313" key="2">
    <source>
        <dbReference type="Proteomes" id="UP000660729"/>
    </source>
</evidence>